<dbReference type="PANTHER" id="PTHR35895:SF3">
    <property type="entry name" value="PRE-RRNA PROCESSING PROTEIN"/>
    <property type="match status" value="1"/>
</dbReference>
<dbReference type="InterPro" id="IPR046368">
    <property type="entry name" value="Tag1"/>
</dbReference>
<evidence type="ECO:0000313" key="6">
    <source>
        <dbReference type="EMBL" id="KAJ5191011.1"/>
    </source>
</evidence>
<keyword evidence="2" id="KW-1133">Transmembrane helix</keyword>
<reference evidence="6" key="1">
    <citation type="submission" date="2022-12" db="EMBL/GenBank/DDBJ databases">
        <authorList>
            <person name="Petersen C."/>
        </authorList>
    </citation>
    <scope>NUCLEOTIDE SEQUENCE</scope>
    <source>
        <strain evidence="6">IBT 15544</strain>
    </source>
</reference>
<protein>
    <recommendedName>
        <fullName evidence="8">Pre-rRNA processing protein</fullName>
    </recommendedName>
</protein>
<organism evidence="6 7">
    <name type="scientific">Penicillium cinerascens</name>
    <dbReference type="NCBI Taxonomy" id="70096"/>
    <lineage>
        <taxon>Eukaryota</taxon>
        <taxon>Fungi</taxon>
        <taxon>Dikarya</taxon>
        <taxon>Ascomycota</taxon>
        <taxon>Pezizomycotina</taxon>
        <taxon>Eurotiomycetes</taxon>
        <taxon>Eurotiomycetidae</taxon>
        <taxon>Eurotiales</taxon>
        <taxon>Aspergillaceae</taxon>
        <taxon>Penicillium</taxon>
    </lineage>
</organism>
<dbReference type="Proteomes" id="UP001150904">
    <property type="component" value="Unassembled WGS sequence"/>
</dbReference>
<dbReference type="PANTHER" id="PTHR35895">
    <property type="entry name" value="CHROMOSOME 16, WHOLE GENOME SHOTGUN SEQUENCE"/>
    <property type="match status" value="1"/>
</dbReference>
<accession>A0A9W9JB30</accession>
<reference evidence="6" key="2">
    <citation type="journal article" date="2023" name="IMA Fungus">
        <title>Comparative genomic study of the Penicillium genus elucidates a diverse pangenome and 15 lateral gene transfer events.</title>
        <authorList>
            <person name="Petersen C."/>
            <person name="Sorensen T."/>
            <person name="Nielsen M.R."/>
            <person name="Sondergaard T.E."/>
            <person name="Sorensen J.L."/>
            <person name="Fitzpatrick D.A."/>
            <person name="Frisvad J.C."/>
            <person name="Nielsen K.L."/>
        </authorList>
    </citation>
    <scope>NUCLEOTIDE SEQUENCE</scope>
    <source>
        <strain evidence="6">IBT 15544</strain>
    </source>
</reference>
<evidence type="ECO:0000256" key="1">
    <source>
        <dbReference type="SAM" id="MobiDB-lite"/>
    </source>
</evidence>
<sequence>MADEASRPLLNGQARSSSPDPAARPDQPRRSFELSSESTPLLHRREDDITTYGTERRSSQSSTASHLEDGSRKKRSRVPWPTVISLGLLTTGILAILVFAFAAPAVVKEYAQQAAVFKPTALSIDSTTREGVRARVQGEFVMDASRVKDKSMRGFGRLATWIAREVETGESDVDVYLPEYGNVLVGNASLPSIKVNIRNGYHNEVDFLTDLKAGDIKGIHAIAIDWMEGRLGRLSIKGRATLHLKSGLLGLGTQIITDTITFEEKDFPALPKIDVTKLNAHDAKDGAIAVDVLLAALVDSPVALTIPPLGFEVMVPNCSPGDPYILVADAKTSEIQVRPGGATSVNVQGLLKQLPDELTATCPDEEGSPLDFLVSSYMRGDKTTVYVRGADAPSSETPGWIADFLRSVTVPLEFTGGAFDDLIKNFTMSDTKFSLPDPFAEPGTPEAQLTVSGLVKVLINLPEQMNFHVDVPKVRAFANVFYEGKQLGLLNMDKWQDANSTLVEDLDGSSALLVESPIEDAPLEVTDSDLLAQIAQEMLFGSGSVVLHVAAIVDTKVSTGLGRFAVRGIPADGDVPVSTPGTSIDHLNPRIVSVALKNTTESSLFVSTQMNFTNPTEYSATVPFVDVLMLYNGTALAHIVARNIFVVPGNNTNVSIDLLWSPLDIGGIEGKEASRALISSFMSDPNTTVTIQTHERTIPALPDIGKGLSAVPIDVPVPRLSTPGSPDGNDEDDHPPVLFRTQRITITSIDATAFYDKNEPMGRINYKLPFDVPPGISHSPRLPVDLVLGGVGYDALRRALGQSLLIDAVSEVGIKIQNYEDIVFYNGTGIGAKVRI</sequence>
<evidence type="ECO:0000259" key="5">
    <source>
        <dbReference type="Pfam" id="PF26153"/>
    </source>
</evidence>
<feature type="region of interest" description="Disordered" evidence="1">
    <location>
        <begin position="1"/>
        <end position="74"/>
    </location>
</feature>
<feature type="domain" description="Tag1-like fifth Ig-like" evidence="5">
    <location>
        <begin position="740"/>
        <end position="823"/>
    </location>
</feature>
<comment type="caution">
    <text evidence="6">The sequence shown here is derived from an EMBL/GenBank/DDBJ whole genome shotgun (WGS) entry which is preliminary data.</text>
</comment>
<dbReference type="AlphaFoldDB" id="A0A9W9JB30"/>
<dbReference type="Pfam" id="PF26153">
    <property type="entry name" value="LEA-2L_5"/>
    <property type="match status" value="1"/>
</dbReference>
<evidence type="ECO:0008006" key="8">
    <source>
        <dbReference type="Google" id="ProtNLM"/>
    </source>
</evidence>
<dbReference type="EMBL" id="JAPQKR010000016">
    <property type="protein sequence ID" value="KAJ5191011.1"/>
    <property type="molecule type" value="Genomic_DNA"/>
</dbReference>
<gene>
    <name evidence="6" type="ORF">N7498_009996</name>
</gene>
<dbReference type="GO" id="GO:0000329">
    <property type="term" value="C:fungal-type vacuole membrane"/>
    <property type="evidence" value="ECO:0007669"/>
    <property type="project" value="InterPro"/>
</dbReference>
<dbReference type="Pfam" id="PF26174">
    <property type="entry name" value="LEA-2_1"/>
    <property type="match status" value="1"/>
</dbReference>
<feature type="compositionally biased region" description="Basic and acidic residues" evidence="1">
    <location>
        <begin position="43"/>
        <end position="58"/>
    </location>
</feature>
<dbReference type="InterPro" id="IPR055011">
    <property type="entry name" value="Tag1_C"/>
</dbReference>
<feature type="domain" description="Tag1 C-terminal" evidence="3">
    <location>
        <begin position="465"/>
        <end position="577"/>
    </location>
</feature>
<evidence type="ECO:0000256" key="2">
    <source>
        <dbReference type="SAM" id="Phobius"/>
    </source>
</evidence>
<keyword evidence="2" id="KW-0472">Membrane</keyword>
<feature type="domain" description="Tag1-like fourth Ig-like" evidence="4">
    <location>
        <begin position="589"/>
        <end position="705"/>
    </location>
</feature>
<dbReference type="RefSeq" id="XP_058303951.1">
    <property type="nucleotide sequence ID" value="XM_058457052.1"/>
</dbReference>
<evidence type="ECO:0000259" key="3">
    <source>
        <dbReference type="Pfam" id="PF22786"/>
    </source>
</evidence>
<dbReference type="InterPro" id="IPR059065">
    <property type="entry name" value="Ig_Tag1-like_4th"/>
</dbReference>
<dbReference type="GeneID" id="83184353"/>
<evidence type="ECO:0000259" key="4">
    <source>
        <dbReference type="Pfam" id="PF26150"/>
    </source>
</evidence>
<dbReference type="Pfam" id="PF22786">
    <property type="entry name" value="Tag1_C"/>
    <property type="match status" value="1"/>
</dbReference>
<name>A0A9W9JB30_9EURO</name>
<proteinExistence type="predicted"/>
<dbReference type="Pfam" id="PF26150">
    <property type="entry name" value="LEA-2_4"/>
    <property type="match status" value="1"/>
</dbReference>
<feature type="compositionally biased region" description="Low complexity" evidence="1">
    <location>
        <begin position="13"/>
        <end position="25"/>
    </location>
</feature>
<keyword evidence="2" id="KW-0812">Transmembrane</keyword>
<feature type="transmembrane region" description="Helical" evidence="2">
    <location>
        <begin position="82"/>
        <end position="103"/>
    </location>
</feature>
<keyword evidence="7" id="KW-1185">Reference proteome</keyword>
<dbReference type="InterPro" id="IPR059066">
    <property type="entry name" value="Ig_Tag1-like_5th"/>
</dbReference>
<dbReference type="OrthoDB" id="5596576at2759"/>
<evidence type="ECO:0000313" key="7">
    <source>
        <dbReference type="Proteomes" id="UP001150904"/>
    </source>
</evidence>